<comment type="catalytic activity">
    <reaction evidence="3">
        <text>a phosphate monoester + H2O = an alcohol + phosphate</text>
        <dbReference type="Rhea" id="RHEA:15017"/>
        <dbReference type="ChEBI" id="CHEBI:15377"/>
        <dbReference type="ChEBI" id="CHEBI:30879"/>
        <dbReference type="ChEBI" id="CHEBI:43474"/>
        <dbReference type="ChEBI" id="CHEBI:67140"/>
        <dbReference type="EC" id="3.1.3.2"/>
    </reaction>
</comment>
<evidence type="ECO:0000313" key="9">
    <source>
        <dbReference type="Proteomes" id="UP001142055"/>
    </source>
</evidence>
<dbReference type="Gene3D" id="2.60.40.380">
    <property type="entry name" value="Purple acid phosphatase-like, N-terminal"/>
    <property type="match status" value="1"/>
</dbReference>
<feature type="coiled-coil region" evidence="4">
    <location>
        <begin position="548"/>
        <end position="578"/>
    </location>
</feature>
<gene>
    <name evidence="8" type="ORF">RDWZM_001445</name>
</gene>
<dbReference type="InterPro" id="IPR041792">
    <property type="entry name" value="MPP_PAP"/>
</dbReference>
<feature type="domain" description="Purple acid phosphatase N-terminal" evidence="7">
    <location>
        <begin position="23"/>
        <end position="114"/>
    </location>
</feature>
<dbReference type="AlphaFoldDB" id="A0A9Q0MBL1"/>
<feature type="domain" description="Calcineurin-like phosphoesterase" evidence="5">
    <location>
        <begin position="124"/>
        <end position="348"/>
    </location>
</feature>
<keyword evidence="1 3" id="KW-0732">Signal</keyword>
<dbReference type="GO" id="GO:0046872">
    <property type="term" value="F:metal ion binding"/>
    <property type="evidence" value="ECO:0007669"/>
    <property type="project" value="InterPro"/>
</dbReference>
<dbReference type="PANTHER" id="PTHR45867:SF3">
    <property type="entry name" value="ACID PHOSPHATASE TYPE 7"/>
    <property type="match status" value="1"/>
</dbReference>
<dbReference type="PANTHER" id="PTHR45867">
    <property type="entry name" value="PURPLE ACID PHOSPHATASE"/>
    <property type="match status" value="1"/>
</dbReference>
<evidence type="ECO:0000256" key="3">
    <source>
        <dbReference type="RuleBase" id="RU361203"/>
    </source>
</evidence>
<keyword evidence="3" id="KW-0378">Hydrolase</keyword>
<proteinExistence type="inferred from homology"/>
<dbReference type="InterPro" id="IPR025733">
    <property type="entry name" value="PAPs_C"/>
</dbReference>
<reference evidence="8" key="1">
    <citation type="submission" date="2022-12" db="EMBL/GenBank/DDBJ databases">
        <title>Genome assemblies of Blomia tropicalis.</title>
        <authorList>
            <person name="Cui Y."/>
        </authorList>
    </citation>
    <scope>NUCLEOTIDE SEQUENCE</scope>
    <source>
        <tissue evidence="8">Adult mites</tissue>
    </source>
</reference>
<evidence type="ECO:0000259" key="5">
    <source>
        <dbReference type="Pfam" id="PF00149"/>
    </source>
</evidence>
<keyword evidence="2" id="KW-0325">Glycoprotein</keyword>
<evidence type="ECO:0000313" key="8">
    <source>
        <dbReference type="EMBL" id="KAJ6222900.1"/>
    </source>
</evidence>
<dbReference type="InterPro" id="IPR004843">
    <property type="entry name" value="Calcineurin-like_PHP"/>
</dbReference>
<dbReference type="GO" id="GO:0003993">
    <property type="term" value="F:acid phosphatase activity"/>
    <property type="evidence" value="ECO:0007669"/>
    <property type="project" value="UniProtKB-EC"/>
</dbReference>
<dbReference type="OMA" id="TAHEHCY"/>
<feature type="signal peptide" evidence="3">
    <location>
        <begin position="1"/>
        <end position="18"/>
    </location>
</feature>
<evidence type="ECO:0000256" key="2">
    <source>
        <dbReference type="ARBA" id="ARBA00023180"/>
    </source>
</evidence>
<evidence type="ECO:0000259" key="7">
    <source>
        <dbReference type="Pfam" id="PF16656"/>
    </source>
</evidence>
<keyword evidence="4" id="KW-0175">Coiled coil</keyword>
<dbReference type="Pfam" id="PF00149">
    <property type="entry name" value="Metallophos"/>
    <property type="match status" value="1"/>
</dbReference>
<accession>A0A9Q0MBL1</accession>
<name>A0A9Q0MBL1_BLOTA</name>
<dbReference type="CDD" id="cd00839">
    <property type="entry name" value="MPP_PAPs"/>
    <property type="match status" value="1"/>
</dbReference>
<organism evidence="8 9">
    <name type="scientific">Blomia tropicalis</name>
    <name type="common">Mite</name>
    <dbReference type="NCBI Taxonomy" id="40697"/>
    <lineage>
        <taxon>Eukaryota</taxon>
        <taxon>Metazoa</taxon>
        <taxon>Ecdysozoa</taxon>
        <taxon>Arthropoda</taxon>
        <taxon>Chelicerata</taxon>
        <taxon>Arachnida</taxon>
        <taxon>Acari</taxon>
        <taxon>Acariformes</taxon>
        <taxon>Sarcoptiformes</taxon>
        <taxon>Astigmata</taxon>
        <taxon>Glycyphagoidea</taxon>
        <taxon>Echimyopodidae</taxon>
        <taxon>Blomia</taxon>
    </lineage>
</organism>
<evidence type="ECO:0000256" key="1">
    <source>
        <dbReference type="ARBA" id="ARBA00022729"/>
    </source>
</evidence>
<evidence type="ECO:0000256" key="4">
    <source>
        <dbReference type="SAM" id="Coils"/>
    </source>
</evidence>
<dbReference type="EMBL" id="JAPWDV010000001">
    <property type="protein sequence ID" value="KAJ6222900.1"/>
    <property type="molecule type" value="Genomic_DNA"/>
</dbReference>
<dbReference type="SUPFAM" id="SSF49363">
    <property type="entry name" value="Purple acid phosphatase, N-terminal domain"/>
    <property type="match status" value="1"/>
</dbReference>
<dbReference type="Pfam" id="PF16656">
    <property type="entry name" value="Pur_ac_phosph_N"/>
    <property type="match status" value="1"/>
</dbReference>
<dbReference type="Proteomes" id="UP001142055">
    <property type="component" value="Chromosome 1"/>
</dbReference>
<sequence length="593" mass="69281">MKYISILAVCLLALSVNAKNVHEQIHLALGTDETEMVVTWTTVHAISDACHVEFGLHHEKLTNTTKAATTHFKHDGANFYTHRSLLTGLKPATKYFYRVGSKHTGFSTVYAFKTLQKGGKFLPKFAIYGDLGYQNEQSIPYLKQDVEKEMYDVIFHVGDMAYDLHERHGEQGNDFMRSIEKVAARVPYMTCPGNHENHGNFTHYDARFSMISDRHAPQHNAPLAHRLNNHFHSMDVGPAHIIMFSTEFYTYTKYGWDQIARQYHWLEQDLKRAHSNRAERPWIIVMGHKPMYCLGKGDHECNQETTERPFTRRGIHMHKDTNSPLKYGLEDLFYKYGVDIQFYGHEHLYGRLLPLYNFTIMSGSKEAPYTDPKGPVHIVTGSAGNREIHSHFFPHPKSFVMDHHLDYGYTRLTFVDTHHIRLEQTSDDKSSLIIVDANKTTWKQIEAKKAEILKHEQNLIQSNIHQYELQQLDENELMIDQRNISSKSKFFDDEIANINNQESSIQLEDAKLQNLVHNLFFDEVAEKSYLEQLINANYSLNHFRELIIKKQLIEMKRYNKSMEKIENERKYLQKLELKEKGFMKMLFNTIPKY</sequence>
<feature type="domain" description="Purple acid phosphatase C-terminal" evidence="6">
    <location>
        <begin position="374"/>
        <end position="431"/>
    </location>
</feature>
<dbReference type="InterPro" id="IPR008963">
    <property type="entry name" value="Purple_acid_Pase-like_N"/>
</dbReference>
<comment type="similarity">
    <text evidence="3">Belongs to the metallophosphoesterase superfamily. Purple acid phosphatase family.</text>
</comment>
<dbReference type="EC" id="3.1.3.2" evidence="3"/>
<feature type="chain" id="PRO_5040546865" description="Purple acid phosphatase" evidence="3">
    <location>
        <begin position="19"/>
        <end position="593"/>
    </location>
</feature>
<keyword evidence="9" id="KW-1185">Reference proteome</keyword>
<dbReference type="SUPFAM" id="SSF56300">
    <property type="entry name" value="Metallo-dependent phosphatases"/>
    <property type="match status" value="1"/>
</dbReference>
<dbReference type="Gene3D" id="3.60.21.10">
    <property type="match status" value="1"/>
</dbReference>
<protein>
    <recommendedName>
        <fullName evidence="3">Purple acid phosphatase</fullName>
        <ecNumber evidence="3">3.1.3.2</ecNumber>
    </recommendedName>
</protein>
<dbReference type="InterPro" id="IPR015914">
    <property type="entry name" value="PAPs_N"/>
</dbReference>
<evidence type="ECO:0000259" key="6">
    <source>
        <dbReference type="Pfam" id="PF14008"/>
    </source>
</evidence>
<dbReference type="Pfam" id="PF14008">
    <property type="entry name" value="Metallophos_C"/>
    <property type="match status" value="1"/>
</dbReference>
<comment type="caution">
    <text evidence="8">The sequence shown here is derived from an EMBL/GenBank/DDBJ whole genome shotgun (WGS) entry which is preliminary data.</text>
</comment>
<dbReference type="InterPro" id="IPR029052">
    <property type="entry name" value="Metallo-depent_PP-like"/>
</dbReference>